<reference evidence="3" key="1">
    <citation type="submission" date="2020-11" db="EMBL/GenBank/DDBJ databases">
        <title>Novosphingobium aureum sp. nov., a marine bacterium isolated from sediment of a salt flat.</title>
        <authorList>
            <person name="Yoo Y."/>
            <person name="Kim J.-J."/>
        </authorList>
    </citation>
    <scope>NUCLEOTIDE SEQUENCE</scope>
    <source>
        <strain evidence="3">YJ-S2-02</strain>
    </source>
</reference>
<dbReference type="PROSITE" id="PS51832">
    <property type="entry name" value="HD_GYP"/>
    <property type="match status" value="1"/>
</dbReference>
<dbReference type="Pfam" id="PF11871">
    <property type="entry name" value="DUF3391"/>
    <property type="match status" value="1"/>
</dbReference>
<feature type="domain" description="HD-GYP" evidence="2">
    <location>
        <begin position="170"/>
        <end position="371"/>
    </location>
</feature>
<dbReference type="RefSeq" id="WP_197164989.1">
    <property type="nucleotide sequence ID" value="NZ_JADZGI010000002.1"/>
</dbReference>
<dbReference type="Gene3D" id="1.10.3210.10">
    <property type="entry name" value="Hypothetical protein af1432"/>
    <property type="match status" value="1"/>
</dbReference>
<dbReference type="PANTHER" id="PTHR43155">
    <property type="entry name" value="CYCLIC DI-GMP PHOSPHODIESTERASE PA4108-RELATED"/>
    <property type="match status" value="1"/>
</dbReference>
<evidence type="ECO:0000259" key="2">
    <source>
        <dbReference type="PROSITE" id="PS51832"/>
    </source>
</evidence>
<evidence type="ECO:0000313" key="3">
    <source>
        <dbReference type="EMBL" id="MBH0113990.1"/>
    </source>
</evidence>
<feature type="region of interest" description="Disordered" evidence="1">
    <location>
        <begin position="61"/>
        <end position="81"/>
    </location>
</feature>
<dbReference type="Pfam" id="PF13487">
    <property type="entry name" value="HD_5"/>
    <property type="match status" value="1"/>
</dbReference>
<gene>
    <name evidence="3" type="ORF">I5E68_13665</name>
</gene>
<proteinExistence type="predicted"/>
<dbReference type="SUPFAM" id="SSF109604">
    <property type="entry name" value="HD-domain/PDEase-like"/>
    <property type="match status" value="1"/>
</dbReference>
<dbReference type="Proteomes" id="UP000617634">
    <property type="component" value="Unassembled WGS sequence"/>
</dbReference>
<comment type="caution">
    <text evidence="3">The sequence shown here is derived from an EMBL/GenBank/DDBJ whole genome shotgun (WGS) entry which is preliminary data.</text>
</comment>
<evidence type="ECO:0000313" key="4">
    <source>
        <dbReference type="Proteomes" id="UP000617634"/>
    </source>
</evidence>
<dbReference type="InterPro" id="IPR021812">
    <property type="entry name" value="DUF3391"/>
</dbReference>
<accession>A0A931HDC5</accession>
<evidence type="ECO:0000256" key="1">
    <source>
        <dbReference type="SAM" id="MobiDB-lite"/>
    </source>
</evidence>
<sequence length="442" mass="47745">MTLRRIAPGQVELGMFVHAFEGGWLNHPFWRTQFLVDDEDRLSAIRKGRLAAVVIDTARGRDLAPDPADTRPPPSLATQGTTARRRLAELVSTASASSHATEQPIARPPAVRIAGRAPRSGPVPIAREFGNARLAAGRARKAISKVFLEARLGKSPRVADVAPLVEDIFASIQRNPYAFSGLMLCKSDSEAAYQHMLSVSALMVSLARQMRLPPGETRLAGMAGLLLDVGLAKVDTDLAAIARDETGCEAMDRARAELRGRHCVVGREMLAAADDVPDEVLQVAMRHHERLDGSGFPQGLDARDLDVFSRMASICDRYDLLVSGAGEDTALDPAEAMQWLMERASAFDADILARFKEALGVYPVGAFVVLRSQRIAMVIDQSPDAPELPTVKAFYSLASGKHVRAQVIALSQCFGEDAIEGVADLCHYGLPPAQDLRAGLLK</sequence>
<organism evidence="3 4">
    <name type="scientific">Novosphingobium aureum</name>
    <dbReference type="NCBI Taxonomy" id="2792964"/>
    <lineage>
        <taxon>Bacteria</taxon>
        <taxon>Pseudomonadati</taxon>
        <taxon>Pseudomonadota</taxon>
        <taxon>Alphaproteobacteria</taxon>
        <taxon>Sphingomonadales</taxon>
        <taxon>Sphingomonadaceae</taxon>
        <taxon>Novosphingobium</taxon>
    </lineage>
</organism>
<dbReference type="EMBL" id="JADZGI010000002">
    <property type="protein sequence ID" value="MBH0113990.1"/>
    <property type="molecule type" value="Genomic_DNA"/>
</dbReference>
<dbReference type="AlphaFoldDB" id="A0A931HDC5"/>
<name>A0A931HDC5_9SPHN</name>
<dbReference type="PANTHER" id="PTHR43155:SF2">
    <property type="entry name" value="CYCLIC DI-GMP PHOSPHODIESTERASE PA4108"/>
    <property type="match status" value="1"/>
</dbReference>
<dbReference type="InterPro" id="IPR037522">
    <property type="entry name" value="HD_GYP_dom"/>
</dbReference>
<keyword evidence="4" id="KW-1185">Reference proteome</keyword>
<protein>
    <submittedName>
        <fullName evidence="3">DUF3391 domain-containing protein</fullName>
    </submittedName>
</protein>
<dbReference type="CDD" id="cd00077">
    <property type="entry name" value="HDc"/>
    <property type="match status" value="1"/>
</dbReference>
<dbReference type="InterPro" id="IPR003607">
    <property type="entry name" value="HD/PDEase_dom"/>
</dbReference>
<dbReference type="GO" id="GO:0008081">
    <property type="term" value="F:phosphoric diester hydrolase activity"/>
    <property type="evidence" value="ECO:0007669"/>
    <property type="project" value="UniProtKB-ARBA"/>
</dbReference>